<dbReference type="AlphaFoldDB" id="A0A9D1UF81"/>
<name>A0A9D1UF81_9FIRM</name>
<organism evidence="1 2">
    <name type="scientific">Candidatus Eubacterium faecipullorum</name>
    <dbReference type="NCBI Taxonomy" id="2838571"/>
    <lineage>
        <taxon>Bacteria</taxon>
        <taxon>Bacillati</taxon>
        <taxon>Bacillota</taxon>
        <taxon>Clostridia</taxon>
        <taxon>Eubacteriales</taxon>
        <taxon>Eubacteriaceae</taxon>
        <taxon>Eubacterium</taxon>
    </lineage>
</organism>
<sequence>MSRAKTIKNGLIKAGKQVFLKDGEWISMPFYAVIAQKWRATRSNFEFKQTPAGRVSKDYFTFVGPYDRDILALSENARVVFDGEEYVFKKREEVIAGGEKLFYWGILRKVWNGEDD</sequence>
<dbReference type="Proteomes" id="UP000824205">
    <property type="component" value="Unassembled WGS sequence"/>
</dbReference>
<dbReference type="EMBL" id="DXGE01000016">
    <property type="protein sequence ID" value="HIW85619.1"/>
    <property type="molecule type" value="Genomic_DNA"/>
</dbReference>
<reference evidence="1" key="1">
    <citation type="journal article" date="2021" name="PeerJ">
        <title>Extensive microbial diversity within the chicken gut microbiome revealed by metagenomics and culture.</title>
        <authorList>
            <person name="Gilroy R."/>
            <person name="Ravi A."/>
            <person name="Getino M."/>
            <person name="Pursley I."/>
            <person name="Horton D.L."/>
            <person name="Alikhan N.F."/>
            <person name="Baker D."/>
            <person name="Gharbi K."/>
            <person name="Hall N."/>
            <person name="Watson M."/>
            <person name="Adriaenssens E.M."/>
            <person name="Foster-Nyarko E."/>
            <person name="Jarju S."/>
            <person name="Secka A."/>
            <person name="Antonio M."/>
            <person name="Oren A."/>
            <person name="Chaudhuri R.R."/>
            <person name="La Ragione R."/>
            <person name="Hildebrand F."/>
            <person name="Pallen M.J."/>
        </authorList>
    </citation>
    <scope>NUCLEOTIDE SEQUENCE</scope>
    <source>
        <strain evidence="1">421</strain>
    </source>
</reference>
<accession>A0A9D1UF81</accession>
<evidence type="ECO:0000313" key="1">
    <source>
        <dbReference type="EMBL" id="HIW85619.1"/>
    </source>
</evidence>
<comment type="caution">
    <text evidence="1">The sequence shown here is derived from an EMBL/GenBank/DDBJ whole genome shotgun (WGS) entry which is preliminary data.</text>
</comment>
<evidence type="ECO:0000313" key="2">
    <source>
        <dbReference type="Proteomes" id="UP000824205"/>
    </source>
</evidence>
<protein>
    <submittedName>
        <fullName evidence="1">Uncharacterized protein</fullName>
    </submittedName>
</protein>
<gene>
    <name evidence="1" type="ORF">IAA48_03900</name>
</gene>
<reference evidence="1" key="2">
    <citation type="submission" date="2021-04" db="EMBL/GenBank/DDBJ databases">
        <authorList>
            <person name="Gilroy R."/>
        </authorList>
    </citation>
    <scope>NUCLEOTIDE SEQUENCE</scope>
    <source>
        <strain evidence="1">421</strain>
    </source>
</reference>
<proteinExistence type="predicted"/>